<evidence type="ECO:0000313" key="2">
    <source>
        <dbReference type="EMBL" id="XAG71152.1"/>
    </source>
</evidence>
<keyword evidence="2" id="KW-0378">Hydrolase</keyword>
<accession>A0AAU6UAX9</accession>
<dbReference type="InterPro" id="IPR051044">
    <property type="entry name" value="MAG_DAG_Lipase"/>
</dbReference>
<dbReference type="Gene3D" id="3.40.50.1820">
    <property type="entry name" value="alpha/beta hydrolase"/>
    <property type="match status" value="1"/>
</dbReference>
<evidence type="ECO:0000259" key="1">
    <source>
        <dbReference type="Pfam" id="PF12146"/>
    </source>
</evidence>
<dbReference type="InterPro" id="IPR029058">
    <property type="entry name" value="AB_hydrolase_fold"/>
</dbReference>
<proteinExistence type="predicted"/>
<dbReference type="AlphaFoldDB" id="A0AAU6UAX9"/>
<dbReference type="InterPro" id="IPR022742">
    <property type="entry name" value="Hydrolase_4"/>
</dbReference>
<dbReference type="PANTHER" id="PTHR11614">
    <property type="entry name" value="PHOSPHOLIPASE-RELATED"/>
    <property type="match status" value="1"/>
</dbReference>
<organism evidence="2">
    <name type="scientific">bacterium 19CA06SA08-2</name>
    <dbReference type="NCBI Taxonomy" id="2920658"/>
    <lineage>
        <taxon>Bacteria</taxon>
    </lineage>
</organism>
<dbReference type="EMBL" id="CP095353">
    <property type="protein sequence ID" value="XAG71152.1"/>
    <property type="molecule type" value="Genomic_DNA"/>
</dbReference>
<dbReference type="Pfam" id="PF12146">
    <property type="entry name" value="Hydrolase_4"/>
    <property type="match status" value="1"/>
</dbReference>
<sequence>MNTELLCVLGLLSLGLVTLVAALLFGGPGPAPEMASISNPFKTLDWSGLPPLSSYPARDGAQLGYRHYAPAGKDVRGSVVLVHGSSASSQSMHILASAFSQAGYGAYTLDIRGHGESGQRGTIAYIGQLEDDLEDFAAAVAPSKPATLAGFSSGGGFVLRVAGGSRQALFDNYLLLSPYLGPTAANYRPNSGGWVSVGLPRLIALSILNGLHVSALNHLTVLNFALNDEAKALLTPSYSFNLASNFQPERDYRQNLRNVKRPCAVIAGTDDEAFKTDQLAPELRALGIQWPVTLVPDIGHIALTLDKRALAAAVQAVEKMTQ</sequence>
<gene>
    <name evidence="2" type="ORF">MRM75_09405</name>
</gene>
<reference evidence="2" key="1">
    <citation type="submission" date="2022-03" db="EMBL/GenBank/DDBJ databases">
        <title>Sea Food Isolates.</title>
        <authorList>
            <person name="Li c."/>
        </authorList>
    </citation>
    <scope>NUCLEOTIDE SEQUENCE</scope>
    <source>
        <strain evidence="2">19CA06SA08-2</strain>
    </source>
</reference>
<dbReference type="GO" id="GO:0016787">
    <property type="term" value="F:hydrolase activity"/>
    <property type="evidence" value="ECO:0007669"/>
    <property type="project" value="UniProtKB-KW"/>
</dbReference>
<protein>
    <submittedName>
        <fullName evidence="2">Alpha/beta fold hydrolase</fullName>
    </submittedName>
</protein>
<feature type="domain" description="Serine aminopeptidase S33" evidence="1">
    <location>
        <begin position="74"/>
        <end position="273"/>
    </location>
</feature>
<name>A0AAU6UAX9_UNCXX</name>
<dbReference type="SUPFAM" id="SSF53474">
    <property type="entry name" value="alpha/beta-Hydrolases"/>
    <property type="match status" value="1"/>
</dbReference>